<dbReference type="EMBL" id="JAXAVW010000030">
    <property type="protein sequence ID" value="MDX8034837.1"/>
    <property type="molecule type" value="Genomic_DNA"/>
</dbReference>
<organism evidence="2 3">
    <name type="scientific">Lentzea miocenica</name>
    <dbReference type="NCBI Taxonomy" id="3095431"/>
    <lineage>
        <taxon>Bacteria</taxon>
        <taxon>Bacillati</taxon>
        <taxon>Actinomycetota</taxon>
        <taxon>Actinomycetes</taxon>
        <taxon>Pseudonocardiales</taxon>
        <taxon>Pseudonocardiaceae</taxon>
        <taxon>Lentzea</taxon>
    </lineage>
</organism>
<comment type="caution">
    <text evidence="2">The sequence shown here is derived from an EMBL/GenBank/DDBJ whole genome shotgun (WGS) entry which is preliminary data.</text>
</comment>
<evidence type="ECO:0000313" key="3">
    <source>
        <dbReference type="Proteomes" id="UP001285521"/>
    </source>
</evidence>
<dbReference type="RefSeq" id="WP_319969852.1">
    <property type="nucleotide sequence ID" value="NZ_JAXAVW010000030.1"/>
</dbReference>
<accession>A0ABU4T9I7</accession>
<sequence length="92" mass="9936">MIIRILSEGQYEVDDDLVDDLNTLDGNLLDAIEADDADAFGRALRELLTAVRQAAQPVPDTALIPSEFVLPSEDADLDEVRGMLRGDGLIPG</sequence>
<feature type="domain" description="PspA-associated" evidence="1">
    <location>
        <begin position="1"/>
        <end position="92"/>
    </location>
</feature>
<dbReference type="InterPro" id="IPR054437">
    <property type="entry name" value="PspA-assoc_dom"/>
</dbReference>
<proteinExistence type="predicted"/>
<evidence type="ECO:0000259" key="1">
    <source>
        <dbReference type="Pfam" id="PF22743"/>
    </source>
</evidence>
<reference evidence="2 3" key="1">
    <citation type="submission" date="2023-11" db="EMBL/GenBank/DDBJ databases">
        <title>Lentzea sokolovensis, sp. nov., Lentzea kristufkii, sp. nov., and Lentzea miocenensis, sp. nov., rare actinobacteria from Sokolov Coal Basin, Miocene lacustrine sediment, Czech Republic.</title>
        <authorList>
            <person name="Lara A."/>
            <person name="Kotroba L."/>
            <person name="Nouioui I."/>
            <person name="Neumann-Schaal M."/>
            <person name="Mast Y."/>
            <person name="Chronakova A."/>
        </authorList>
    </citation>
    <scope>NUCLEOTIDE SEQUENCE [LARGE SCALE GENOMIC DNA]</scope>
    <source>
        <strain evidence="2 3">BCCO 10_0856</strain>
    </source>
</reference>
<name>A0ABU4T9I7_9PSEU</name>
<protein>
    <recommendedName>
        <fullName evidence="1">PspA-associated domain-containing protein</fullName>
    </recommendedName>
</protein>
<dbReference type="Pfam" id="PF22743">
    <property type="entry name" value="PspAA"/>
    <property type="match status" value="1"/>
</dbReference>
<evidence type="ECO:0000313" key="2">
    <source>
        <dbReference type="EMBL" id="MDX8034837.1"/>
    </source>
</evidence>
<keyword evidence="3" id="KW-1185">Reference proteome</keyword>
<dbReference type="Proteomes" id="UP001285521">
    <property type="component" value="Unassembled WGS sequence"/>
</dbReference>
<reference evidence="2 3" key="2">
    <citation type="submission" date="2023-11" db="EMBL/GenBank/DDBJ databases">
        <authorList>
            <person name="Lara A.C."/>
            <person name="Chronakova A."/>
        </authorList>
    </citation>
    <scope>NUCLEOTIDE SEQUENCE [LARGE SCALE GENOMIC DNA]</scope>
    <source>
        <strain evidence="2 3">BCCO 10_0856</strain>
    </source>
</reference>
<gene>
    <name evidence="2" type="ORF">SK803_31865</name>
</gene>